<dbReference type="EMBL" id="PFAV01000039">
    <property type="protein sequence ID" value="PIR91375.1"/>
    <property type="molecule type" value="Genomic_DNA"/>
</dbReference>
<dbReference type="GO" id="GO:0016757">
    <property type="term" value="F:glycosyltransferase activity"/>
    <property type="evidence" value="ECO:0007669"/>
    <property type="project" value="InterPro"/>
</dbReference>
<evidence type="ECO:0000259" key="2">
    <source>
        <dbReference type="Pfam" id="PF00534"/>
    </source>
</evidence>
<feature type="domain" description="Glycosyl transferase family 1" evidence="2">
    <location>
        <begin position="194"/>
        <end position="349"/>
    </location>
</feature>
<evidence type="ECO:0000259" key="3">
    <source>
        <dbReference type="Pfam" id="PF13439"/>
    </source>
</evidence>
<reference evidence="5" key="1">
    <citation type="submission" date="2017-09" db="EMBL/GenBank/DDBJ databases">
        <title>Depth-based differentiation of microbial function through sediment-hosted aquifers and enrichment of novel symbionts in the deep terrestrial subsurface.</title>
        <authorList>
            <person name="Probst A.J."/>
            <person name="Ladd B."/>
            <person name="Jarett J.K."/>
            <person name="Geller-Mcgrath D.E."/>
            <person name="Sieber C.M.K."/>
            <person name="Emerson J.B."/>
            <person name="Anantharaman K."/>
            <person name="Thomas B.C."/>
            <person name="Malmstrom R."/>
            <person name="Stieglmeier M."/>
            <person name="Klingl A."/>
            <person name="Woyke T."/>
            <person name="Ryan C.M."/>
            <person name="Banfield J.F."/>
        </authorList>
    </citation>
    <scope>NUCLEOTIDE SEQUENCE [LARGE SCALE GENOMIC DNA]</scope>
</reference>
<dbReference type="Gene3D" id="3.40.50.2000">
    <property type="entry name" value="Glycogen Phosphorylase B"/>
    <property type="match status" value="2"/>
</dbReference>
<evidence type="ECO:0000256" key="1">
    <source>
        <dbReference type="ARBA" id="ARBA00022679"/>
    </source>
</evidence>
<dbReference type="PANTHER" id="PTHR46401">
    <property type="entry name" value="GLYCOSYLTRANSFERASE WBBK-RELATED"/>
    <property type="match status" value="1"/>
</dbReference>
<evidence type="ECO:0000313" key="4">
    <source>
        <dbReference type="EMBL" id="PIR91375.1"/>
    </source>
</evidence>
<dbReference type="Proteomes" id="UP000228906">
    <property type="component" value="Unassembled WGS sequence"/>
</dbReference>
<dbReference type="Pfam" id="PF00534">
    <property type="entry name" value="Glycos_transf_1"/>
    <property type="match status" value="1"/>
</dbReference>
<keyword evidence="1" id="KW-0808">Transferase</keyword>
<proteinExistence type="predicted"/>
<dbReference type="CDD" id="cd03801">
    <property type="entry name" value="GT4_PimA-like"/>
    <property type="match status" value="1"/>
</dbReference>
<evidence type="ECO:0008006" key="6">
    <source>
        <dbReference type="Google" id="ProtNLM"/>
    </source>
</evidence>
<evidence type="ECO:0000313" key="5">
    <source>
        <dbReference type="Proteomes" id="UP000228906"/>
    </source>
</evidence>
<dbReference type="PANTHER" id="PTHR46401:SF2">
    <property type="entry name" value="GLYCOSYLTRANSFERASE WBBK-RELATED"/>
    <property type="match status" value="1"/>
</dbReference>
<gene>
    <name evidence="4" type="ORF">COU03_02280</name>
</gene>
<accession>A0A2H0UX37</accession>
<name>A0A2H0UX37_9BACT</name>
<dbReference type="InterPro" id="IPR028098">
    <property type="entry name" value="Glyco_trans_4-like_N"/>
</dbReference>
<dbReference type="SUPFAM" id="SSF53756">
    <property type="entry name" value="UDP-Glycosyltransferase/glycogen phosphorylase"/>
    <property type="match status" value="1"/>
</dbReference>
<feature type="domain" description="Glycosyltransferase subfamily 4-like N-terminal" evidence="3">
    <location>
        <begin position="68"/>
        <end position="171"/>
    </location>
</feature>
<comment type="caution">
    <text evidence="4">The sequence shown here is derived from an EMBL/GenBank/DDBJ whole genome shotgun (WGS) entry which is preliminary data.</text>
</comment>
<organism evidence="4 5">
    <name type="scientific">bacterium (Candidatus Gribaldobacteria) CG10_big_fil_rev_8_21_14_0_10_41_12</name>
    <dbReference type="NCBI Taxonomy" id="2014277"/>
    <lineage>
        <taxon>Bacteria</taxon>
        <taxon>Candidatus Gribaldobacteria</taxon>
    </lineage>
</organism>
<sequence>MKILLLGGDEKILQANSDSQKRLAGYGYLAEQIYIVIFSAKKIQPRQTGNVFIYSSGGCFRLTALCKGYFLAKKLIKQEKIGAVSSQDPFESALAAWYLRKNCSIKFNIQVHGDFFSQKFWQRQKWLNFFRYYEAVWLLKKADSIRAVSQRIKKSLIDKFEISAEKIIVVPIYADFSSLELMSSVKKPDTYSLEPFVFLIVARLSKEKNLPMVLRVFSKLRQNGRGAVLRIIGEGREREKLEGLARKLKIQDKVEFLGWLNKEALCSEYRIADCFLLASDFEGWGLAPLEAAYFGLPIVMTEVGVCGEIFQPKNDALCSSPRDEQKFLVNMQRVFSDRVLRELLGQNAKAALAKLLTREQTMELYKKAWFT</sequence>
<dbReference type="AlphaFoldDB" id="A0A2H0UX37"/>
<protein>
    <recommendedName>
        <fullName evidence="6">Glycosyl transferase family 1 domain-containing protein</fullName>
    </recommendedName>
</protein>
<dbReference type="InterPro" id="IPR001296">
    <property type="entry name" value="Glyco_trans_1"/>
</dbReference>
<dbReference type="Pfam" id="PF13439">
    <property type="entry name" value="Glyco_transf_4"/>
    <property type="match status" value="1"/>
</dbReference>